<dbReference type="Pfam" id="PF00535">
    <property type="entry name" value="Glycos_transf_2"/>
    <property type="match status" value="1"/>
</dbReference>
<organism evidence="8 9">
    <name type="scientific">Streptomyces luteireticuli</name>
    <dbReference type="NCBI Taxonomy" id="173858"/>
    <lineage>
        <taxon>Bacteria</taxon>
        <taxon>Bacillati</taxon>
        <taxon>Actinomycetota</taxon>
        <taxon>Actinomycetes</taxon>
        <taxon>Kitasatosporales</taxon>
        <taxon>Streptomycetaceae</taxon>
        <taxon>Streptomyces</taxon>
    </lineage>
</organism>
<keyword evidence="4" id="KW-0808">Transferase</keyword>
<evidence type="ECO:0000256" key="4">
    <source>
        <dbReference type="ARBA" id="ARBA00022679"/>
    </source>
</evidence>
<dbReference type="Gene3D" id="3.90.550.10">
    <property type="entry name" value="Spore Coat Polysaccharide Biosynthesis Protein SpsA, Chain A"/>
    <property type="match status" value="1"/>
</dbReference>
<dbReference type="EMBL" id="BAAABX010000077">
    <property type="protein sequence ID" value="GAA0434541.1"/>
    <property type="molecule type" value="Genomic_DNA"/>
</dbReference>
<dbReference type="InterPro" id="IPR029044">
    <property type="entry name" value="Nucleotide-diphossugar_trans"/>
</dbReference>
<dbReference type="InterPro" id="IPR001173">
    <property type="entry name" value="Glyco_trans_2-like"/>
</dbReference>
<evidence type="ECO:0000256" key="5">
    <source>
        <dbReference type="ARBA" id="ARBA00022944"/>
    </source>
</evidence>
<reference evidence="8 9" key="1">
    <citation type="journal article" date="2019" name="Int. J. Syst. Evol. Microbiol.">
        <title>The Global Catalogue of Microorganisms (GCM) 10K type strain sequencing project: providing services to taxonomists for standard genome sequencing and annotation.</title>
        <authorList>
            <consortium name="The Broad Institute Genomics Platform"/>
            <consortium name="The Broad Institute Genome Sequencing Center for Infectious Disease"/>
            <person name="Wu L."/>
            <person name="Ma J."/>
        </authorList>
    </citation>
    <scope>NUCLEOTIDE SEQUENCE [LARGE SCALE GENOMIC DNA]</scope>
    <source>
        <strain evidence="8 9">JCM 4788</strain>
    </source>
</reference>
<name>A0ABN0Z639_9ACTN</name>
<accession>A0ABN0Z639</accession>
<dbReference type="Pfam" id="PF04464">
    <property type="entry name" value="Glyphos_transf"/>
    <property type="match status" value="1"/>
</dbReference>
<dbReference type="InterPro" id="IPR043148">
    <property type="entry name" value="TagF_C"/>
</dbReference>
<dbReference type="PANTHER" id="PTHR37316">
    <property type="entry name" value="TEICHOIC ACID GLYCEROL-PHOSPHATE PRIMASE"/>
    <property type="match status" value="1"/>
</dbReference>
<dbReference type="CDD" id="cd00761">
    <property type="entry name" value="Glyco_tranf_GTA_type"/>
    <property type="match status" value="1"/>
</dbReference>
<evidence type="ECO:0000256" key="1">
    <source>
        <dbReference type="ARBA" id="ARBA00004202"/>
    </source>
</evidence>
<comment type="subcellular location">
    <subcellularLocation>
        <location evidence="1">Cell membrane</location>
        <topology evidence="1">Peripheral membrane protein</topology>
    </subcellularLocation>
</comment>
<proteinExistence type="inferred from homology"/>
<protein>
    <recommendedName>
        <fullName evidence="7">Glycosyltransferase 2-like domain-containing protein</fullName>
    </recommendedName>
</protein>
<dbReference type="InterPro" id="IPR051612">
    <property type="entry name" value="Teichoic_Acid_Biosynth"/>
</dbReference>
<dbReference type="RefSeq" id="WP_344032073.1">
    <property type="nucleotide sequence ID" value="NZ_BAAABX010000077.1"/>
</dbReference>
<dbReference type="Gene3D" id="3.40.50.12580">
    <property type="match status" value="1"/>
</dbReference>
<dbReference type="PANTHER" id="PTHR37316:SF3">
    <property type="entry name" value="TEICHOIC ACID GLYCEROL-PHOSPHATE TRANSFERASE"/>
    <property type="match status" value="1"/>
</dbReference>
<dbReference type="InterPro" id="IPR007554">
    <property type="entry name" value="Glycerophosphate_synth"/>
</dbReference>
<keyword evidence="3" id="KW-1003">Cell membrane</keyword>
<evidence type="ECO:0000256" key="3">
    <source>
        <dbReference type="ARBA" id="ARBA00022475"/>
    </source>
</evidence>
<dbReference type="Gene3D" id="3.40.50.11820">
    <property type="match status" value="1"/>
</dbReference>
<evidence type="ECO:0000259" key="7">
    <source>
        <dbReference type="Pfam" id="PF00535"/>
    </source>
</evidence>
<evidence type="ECO:0000256" key="2">
    <source>
        <dbReference type="ARBA" id="ARBA00010488"/>
    </source>
</evidence>
<gene>
    <name evidence="8" type="ORF">GCM10010357_65070</name>
</gene>
<evidence type="ECO:0000313" key="9">
    <source>
        <dbReference type="Proteomes" id="UP001500879"/>
    </source>
</evidence>
<keyword evidence="9" id="KW-1185">Reference proteome</keyword>
<comment type="similarity">
    <text evidence="2">Belongs to the CDP-glycerol glycerophosphotransferase family.</text>
</comment>
<dbReference type="Proteomes" id="UP001500879">
    <property type="component" value="Unassembled WGS sequence"/>
</dbReference>
<evidence type="ECO:0000256" key="6">
    <source>
        <dbReference type="ARBA" id="ARBA00023136"/>
    </source>
</evidence>
<feature type="domain" description="Glycosyltransferase 2-like" evidence="7">
    <location>
        <begin position="12"/>
        <end position="138"/>
    </location>
</feature>
<keyword evidence="6" id="KW-0472">Membrane</keyword>
<evidence type="ECO:0000313" key="8">
    <source>
        <dbReference type="EMBL" id="GAA0434541.1"/>
    </source>
</evidence>
<dbReference type="SUPFAM" id="SSF53448">
    <property type="entry name" value="Nucleotide-diphospho-sugar transferases"/>
    <property type="match status" value="1"/>
</dbReference>
<sequence length="924" mass="102232">MPAARPLPDVGVVVIVHNDAERLPRAVRSVLDQSLRSLEVLIVDDGSTDATPDAVRRLAAADPRVRPLRLPVNSGGCGTPRNAGIDAARAPYVMFLDSDDELPYHACKSLLLTAERTGADLVAGAVTRLFEDTGATGLWYPHLFEEPKVLAGIAEAPEYFLDHLSTNKLYRTAFLARHRLRFPEGLHYEDQHFSARAYTLAERFAVVPWPVYTWRLDPRAGSITAGRHRIRSVVDRVAVARLTDAFLEENGHAALRPAKDAAFLRHDLRLHLGDLLFQGPGWAAAFAAAVTPYLDGLAPTAVEALPREQRICQYLLGAGRHAEAADCARTLDRPLLAPLHTVRDAGRTYWGAVPPPDARAAAELDITDWHMADQPFATAALRHEVTRVTPHGTRLRITLRTHDPARLLAGPVTAELRLTARTAPLTVPFGYDPAPDDATVRTADLVLDLGRTRLGLQGFRGRRHPVVVLERLGLHRADPLLATPGAPGFRARIDGHDVRVGCEDRGAGRLEIRWERTGPRARAEALAPHLAAVRRLARRATGPGAQALACHELHRLPVDDALVVFEALEGRGYADSPRYIHEELLRRGLPLRAVWSYTGSRAGYPEGVPLVRRGSWEHLRAVARARYWVDSHGFPAHLAKRPGTRYLQTWHGQALKHMGFDVPELRLAGPGRRRRHRALIGRWDALVAPSEEFERTFVRANEYTGALLRTGLPRNDVLVRRDEPAQRERAAAARERLQIPDGTRVLLYAPTFRDGARGSGASVRADLAELVRRTGGAWTVVVRPHYYERYTVPRELGHAVRDGREFADLNDLLLASDALLTDYSSVMFDYVNLGRPVLFHADDYDRYRSSLRGTYYDLPAIAPGPLVASAGELAAALRDLDAVREEWAEPYERFRARFNPYETGASSKAVVDLFFAGSSAGGAR</sequence>
<comment type="caution">
    <text evidence="8">The sequence shown here is derived from an EMBL/GenBank/DDBJ whole genome shotgun (WGS) entry which is preliminary data.</text>
</comment>
<keyword evidence="5" id="KW-0777">Teichoic acid biosynthesis</keyword>
<dbReference type="InterPro" id="IPR043149">
    <property type="entry name" value="TagF_N"/>
</dbReference>
<dbReference type="SUPFAM" id="SSF53756">
    <property type="entry name" value="UDP-Glycosyltransferase/glycogen phosphorylase"/>
    <property type="match status" value="1"/>
</dbReference>